<organism evidence="1 2">
    <name type="scientific">Marivita lacus</name>
    <dbReference type="NCBI Taxonomy" id="1323742"/>
    <lineage>
        <taxon>Bacteria</taxon>
        <taxon>Pseudomonadati</taxon>
        <taxon>Pseudomonadota</taxon>
        <taxon>Alphaproteobacteria</taxon>
        <taxon>Rhodobacterales</taxon>
        <taxon>Roseobacteraceae</taxon>
        <taxon>Marivita</taxon>
    </lineage>
</organism>
<sequence>MARDGWHILRDEDGLTLARHLPARFDVSVEAEVPLCDAGRLARQVRQDMWRAMQRVRGFSPVVRVERLGDVMRVSAGGRVPAEARSDAQRKIADVLEDGRCRARWVRWAGACKHTSTLLALFLAVPVLASEPLEVPSGQPVTFQEMLWDRPGSGLVYRFRFVAPEIGQEGREYEDVEIDMHHLCETYAIPRLSDLGPQPSQIVISLSREETEFGVAHDDVTQFFEAYRVEDETCILEFF</sequence>
<accession>A0ABQ1KCF1</accession>
<gene>
    <name evidence="1" type="ORF">GCM10011363_10400</name>
</gene>
<dbReference type="EMBL" id="BMFC01000002">
    <property type="protein sequence ID" value="GGB95626.1"/>
    <property type="molecule type" value="Genomic_DNA"/>
</dbReference>
<dbReference type="Pfam" id="PF20107">
    <property type="entry name" value="DUF6497"/>
    <property type="match status" value="1"/>
</dbReference>
<name>A0ABQ1KCF1_9RHOB</name>
<evidence type="ECO:0000313" key="2">
    <source>
        <dbReference type="Proteomes" id="UP000645462"/>
    </source>
</evidence>
<protein>
    <submittedName>
        <fullName evidence="1">Uncharacterized protein</fullName>
    </submittedName>
</protein>
<reference evidence="2" key="1">
    <citation type="journal article" date="2019" name="Int. J. Syst. Evol. Microbiol.">
        <title>The Global Catalogue of Microorganisms (GCM) 10K type strain sequencing project: providing services to taxonomists for standard genome sequencing and annotation.</title>
        <authorList>
            <consortium name="The Broad Institute Genomics Platform"/>
            <consortium name="The Broad Institute Genome Sequencing Center for Infectious Disease"/>
            <person name="Wu L."/>
            <person name="Ma J."/>
        </authorList>
    </citation>
    <scope>NUCLEOTIDE SEQUENCE [LARGE SCALE GENOMIC DNA]</scope>
    <source>
        <strain evidence="2">CGMCC 1.12478</strain>
    </source>
</reference>
<evidence type="ECO:0000313" key="1">
    <source>
        <dbReference type="EMBL" id="GGB95626.1"/>
    </source>
</evidence>
<keyword evidence="2" id="KW-1185">Reference proteome</keyword>
<proteinExistence type="predicted"/>
<dbReference type="RefSeq" id="WP_229747687.1">
    <property type="nucleotide sequence ID" value="NZ_BMFC01000002.1"/>
</dbReference>
<dbReference type="InterPro" id="IPR045467">
    <property type="entry name" value="DUF6497"/>
</dbReference>
<dbReference type="Proteomes" id="UP000645462">
    <property type="component" value="Unassembled WGS sequence"/>
</dbReference>
<comment type="caution">
    <text evidence="1">The sequence shown here is derived from an EMBL/GenBank/DDBJ whole genome shotgun (WGS) entry which is preliminary data.</text>
</comment>